<dbReference type="InterPro" id="IPR050988">
    <property type="entry name" value="Mannitol_DH/Oxidoreductase"/>
</dbReference>
<dbReference type="PRINTS" id="PR00084">
    <property type="entry name" value="MTLDHDRGNASE"/>
</dbReference>
<reference evidence="5 6" key="1">
    <citation type="submission" date="2015-02" db="EMBL/GenBank/DDBJ databases">
        <title>Draft genome sequences of ten Microbacterium spp. with emphasis on heavy metal contaminated environments.</title>
        <authorList>
            <person name="Corretto E."/>
        </authorList>
    </citation>
    <scope>NUCLEOTIDE SEQUENCE [LARGE SCALE GENOMIC DNA]</scope>
    <source>
        <strain evidence="5 6">ARN176</strain>
    </source>
</reference>
<organism evidence="5 6">
    <name type="scientific">Microbacterium azadirachtae</name>
    <dbReference type="NCBI Taxonomy" id="582680"/>
    <lineage>
        <taxon>Bacteria</taxon>
        <taxon>Bacillati</taxon>
        <taxon>Actinomycetota</taxon>
        <taxon>Actinomycetes</taxon>
        <taxon>Micrococcales</taxon>
        <taxon>Microbacteriaceae</taxon>
        <taxon>Microbacterium</taxon>
    </lineage>
</organism>
<dbReference type="PANTHER" id="PTHR43362">
    <property type="entry name" value="MANNITOL DEHYDROGENASE DSF1-RELATED"/>
    <property type="match status" value="1"/>
</dbReference>
<feature type="domain" description="Mannitol dehydrogenase N-terminal" evidence="3">
    <location>
        <begin position="19"/>
        <end position="264"/>
    </location>
</feature>
<dbReference type="Pfam" id="PF08125">
    <property type="entry name" value="Mannitol_dh_C"/>
    <property type="match status" value="1"/>
</dbReference>
<gene>
    <name evidence="5" type="primary">por</name>
    <name evidence="5" type="ORF">RS86_00653</name>
</gene>
<evidence type="ECO:0000256" key="1">
    <source>
        <dbReference type="ARBA" id="ARBA00023002"/>
    </source>
</evidence>
<keyword evidence="1 5" id="KW-0560">Oxidoreductase</keyword>
<dbReference type="InterPro" id="IPR008927">
    <property type="entry name" value="6-PGluconate_DH-like_C_sf"/>
</dbReference>
<dbReference type="GO" id="GO:0008926">
    <property type="term" value="F:mannitol-1-phosphate 5-dehydrogenase activity"/>
    <property type="evidence" value="ECO:0007669"/>
    <property type="project" value="UniProtKB-EC"/>
</dbReference>
<dbReference type="AlphaFoldDB" id="A0A0F0LTJ0"/>
<dbReference type="Proteomes" id="UP000033740">
    <property type="component" value="Unassembled WGS sequence"/>
</dbReference>
<feature type="domain" description="Mannitol dehydrogenase C-terminal" evidence="4">
    <location>
        <begin position="273"/>
        <end position="399"/>
    </location>
</feature>
<keyword evidence="6" id="KW-1185">Reference proteome</keyword>
<name>A0A0F0LTJ0_9MICO</name>
<dbReference type="InterPro" id="IPR013328">
    <property type="entry name" value="6PGD_dom2"/>
</dbReference>
<evidence type="ECO:0000313" key="6">
    <source>
        <dbReference type="Proteomes" id="UP000033740"/>
    </source>
</evidence>
<dbReference type="EC" id="1.1.1.-" evidence="5"/>
<accession>A0A0F0LTJ0</accession>
<dbReference type="InterPro" id="IPR013131">
    <property type="entry name" value="Mannitol_DH_N"/>
</dbReference>
<dbReference type="RefSeq" id="WP_045270784.1">
    <property type="nucleotide sequence ID" value="NZ_JYIX01000025.1"/>
</dbReference>
<evidence type="ECO:0000256" key="2">
    <source>
        <dbReference type="ARBA" id="ARBA00048615"/>
    </source>
</evidence>
<dbReference type="PATRIC" id="fig|582680.6.peg.677"/>
<dbReference type="Gene3D" id="3.40.50.720">
    <property type="entry name" value="NAD(P)-binding Rossmann-like Domain"/>
    <property type="match status" value="1"/>
</dbReference>
<dbReference type="Gene3D" id="1.10.1040.10">
    <property type="entry name" value="N-(1-d-carboxylethyl)-l-norvaline Dehydrogenase, domain 2"/>
    <property type="match status" value="1"/>
</dbReference>
<dbReference type="InterPro" id="IPR000669">
    <property type="entry name" value="Mannitol_DH"/>
</dbReference>
<evidence type="ECO:0000313" key="5">
    <source>
        <dbReference type="EMBL" id="KJL34776.1"/>
    </source>
</evidence>
<dbReference type="PANTHER" id="PTHR43362:SF1">
    <property type="entry name" value="MANNITOL DEHYDROGENASE 2-RELATED"/>
    <property type="match status" value="1"/>
</dbReference>
<dbReference type="SUPFAM" id="SSF51735">
    <property type="entry name" value="NAD(P)-binding Rossmann-fold domains"/>
    <property type="match status" value="1"/>
</dbReference>
<dbReference type="InterPro" id="IPR036291">
    <property type="entry name" value="NAD(P)-bd_dom_sf"/>
</dbReference>
<evidence type="ECO:0000259" key="3">
    <source>
        <dbReference type="Pfam" id="PF01232"/>
    </source>
</evidence>
<dbReference type="InterPro" id="IPR013118">
    <property type="entry name" value="Mannitol_DH_C"/>
</dbReference>
<comment type="caution">
    <text evidence="5">The sequence shown here is derived from an EMBL/GenBank/DDBJ whole genome shotgun (WGS) entry which is preliminary data.</text>
</comment>
<evidence type="ECO:0000259" key="4">
    <source>
        <dbReference type="Pfam" id="PF08125"/>
    </source>
</evidence>
<protein>
    <submittedName>
        <fullName evidence="5">Polyol:NADP oxidoreductase</fullName>
        <ecNumber evidence="5">1.1.1.-</ecNumber>
    </submittedName>
</protein>
<comment type="catalytic activity">
    <reaction evidence="2">
        <text>D-mannitol 1-phosphate + NAD(+) = beta-D-fructose 6-phosphate + NADH + H(+)</text>
        <dbReference type="Rhea" id="RHEA:19661"/>
        <dbReference type="ChEBI" id="CHEBI:15378"/>
        <dbReference type="ChEBI" id="CHEBI:57540"/>
        <dbReference type="ChEBI" id="CHEBI:57634"/>
        <dbReference type="ChEBI" id="CHEBI:57945"/>
        <dbReference type="ChEBI" id="CHEBI:61381"/>
        <dbReference type="EC" id="1.1.1.17"/>
    </reaction>
</comment>
<proteinExistence type="predicted"/>
<dbReference type="STRING" id="582680.RS86_00653"/>
<dbReference type="EMBL" id="JYIX01000025">
    <property type="protein sequence ID" value="KJL34776.1"/>
    <property type="molecule type" value="Genomic_DNA"/>
</dbReference>
<sequence>MTGTPLRRNPASAAAAPPRIVHLGLGAFHRAHQAWYTAHAADAADWTIAAFTGRAPRAADELSRQNGLYTLIERGPDRDRAEIVPTIAEAHPAGDVARLEELLAAPATALVTLTITEPAYRLRPDGTLDVTDAAVVADIAALRARAAPATPLGRLLSGLRARRSADAGPIAIVPCDNLPDNGARVRAALTGLARAVDPALEAWLREQTSVVSTSVDRITPRATDADRATAAALTGFYDASPVVAEPFADWVLCGRFPNGRPQWETAGARFVDDIGPWERRKLLLLNGAHSLLASQGLLRGHTTVAEAMSDPGIRAWVERYWDEAVRHLPAELDLDAYRRALAERFANARIAHHLAQIAEDGATKLALRVVPVLRAERAAGRGGDASLGAIAAWIRLVRTGAAARDAKQPAIERARRSADPVRALLAVLDPGIATDDVAAAVTAAEPATVGAA</sequence>
<dbReference type="Pfam" id="PF01232">
    <property type="entry name" value="Mannitol_dh"/>
    <property type="match status" value="1"/>
</dbReference>
<dbReference type="SUPFAM" id="SSF48179">
    <property type="entry name" value="6-phosphogluconate dehydrogenase C-terminal domain-like"/>
    <property type="match status" value="1"/>
</dbReference>